<gene>
    <name evidence="4" type="ORF">D3872_21100</name>
</gene>
<comment type="caution">
    <text evidence="4">The sequence shown here is derived from an EMBL/GenBank/DDBJ whole genome shotgun (WGS) entry which is preliminary data.</text>
</comment>
<dbReference type="RefSeq" id="WP_119812644.1">
    <property type="nucleotide sequence ID" value="NZ_QYUP01000153.1"/>
</dbReference>
<dbReference type="Proteomes" id="UP000284006">
    <property type="component" value="Unassembled WGS sequence"/>
</dbReference>
<dbReference type="PIRSF" id="PIRSF029681">
    <property type="entry name" value="PagL"/>
    <property type="match status" value="1"/>
</dbReference>
<comment type="subcellular location">
    <subcellularLocation>
        <location evidence="1">Cell outer membrane</location>
        <topology evidence="1">Multi-pass membrane protein</topology>
    </subcellularLocation>
</comment>
<dbReference type="InterPro" id="IPR018550">
    <property type="entry name" value="Lipid-A_deacylase-rel"/>
</dbReference>
<dbReference type="AlphaFoldDB" id="A0A418XFE5"/>
<dbReference type="EC" id="3.1.1.77" evidence="1"/>
<dbReference type="GO" id="GO:0050528">
    <property type="term" value="F:acyloxyacyl hydrolase activity"/>
    <property type="evidence" value="ECO:0007669"/>
    <property type="project" value="UniProtKB-EC"/>
</dbReference>
<feature type="site" description="Critical for activity" evidence="2">
    <location>
        <position position="163"/>
    </location>
</feature>
<evidence type="ECO:0000256" key="3">
    <source>
        <dbReference type="SAM" id="SignalP"/>
    </source>
</evidence>
<keyword evidence="3" id="KW-0732">Signal</keyword>
<evidence type="ECO:0000256" key="1">
    <source>
        <dbReference type="PIRNR" id="PIRNR029681"/>
    </source>
</evidence>
<comment type="catalytic activity">
    <reaction evidence="1">
        <text>a 3-(acyloxy)acyl derivative of bacterial toxin + H2O = a 3-hydroxyacyl derivative of bacterial toxin + a fatty acid + H(+)</text>
        <dbReference type="Rhea" id="RHEA:12032"/>
        <dbReference type="ChEBI" id="CHEBI:15377"/>
        <dbReference type="ChEBI" id="CHEBI:15378"/>
        <dbReference type="ChEBI" id="CHEBI:28868"/>
        <dbReference type="ChEBI" id="CHEBI:136853"/>
        <dbReference type="ChEBI" id="CHEBI:140675"/>
        <dbReference type="EC" id="3.1.1.77"/>
    </reaction>
</comment>
<dbReference type="GO" id="GO:0009279">
    <property type="term" value="C:cell outer membrane"/>
    <property type="evidence" value="ECO:0007669"/>
    <property type="project" value="UniProtKB-SubCell"/>
</dbReference>
<evidence type="ECO:0000313" key="5">
    <source>
        <dbReference type="Proteomes" id="UP000284006"/>
    </source>
</evidence>
<proteinExistence type="inferred from homology"/>
<name>A0A418XFE5_9BURK</name>
<comment type="similarity">
    <text evidence="1">Belongs to the PagL family.</text>
</comment>
<keyword evidence="1" id="KW-0472">Membrane</keyword>
<feature type="signal peptide" evidence="3">
    <location>
        <begin position="1"/>
        <end position="25"/>
    </location>
</feature>
<organism evidence="4 5">
    <name type="scientific">Massilia cavernae</name>
    <dbReference type="NCBI Taxonomy" id="2320864"/>
    <lineage>
        <taxon>Bacteria</taxon>
        <taxon>Pseudomonadati</taxon>
        <taxon>Pseudomonadota</taxon>
        <taxon>Betaproteobacteria</taxon>
        <taxon>Burkholderiales</taxon>
        <taxon>Oxalobacteraceae</taxon>
        <taxon>Telluria group</taxon>
        <taxon>Massilia</taxon>
    </lineage>
</organism>
<dbReference type="EMBL" id="QYUP01000153">
    <property type="protein sequence ID" value="RJG11175.1"/>
    <property type="molecule type" value="Genomic_DNA"/>
</dbReference>
<accession>A0A418XFE5</accession>
<keyword evidence="5" id="KW-1185">Reference proteome</keyword>
<reference evidence="4 5" key="1">
    <citation type="submission" date="2018-09" db="EMBL/GenBank/DDBJ databases">
        <authorList>
            <person name="Zhu H."/>
        </authorList>
    </citation>
    <scope>NUCLEOTIDE SEQUENCE [LARGE SCALE GENOMIC DNA]</scope>
    <source>
        <strain evidence="4 5">K1S02-61</strain>
    </source>
</reference>
<comment type="subunit">
    <text evidence="1">Homodimer.</text>
</comment>
<sequence>MLSTNNIIRNSLAVFLAAIVTPASAADGFFNSVSLEAGAGSEVHMVRLAGQSQWEKQWFKSNGSHLSGYWDLSVAYWRGTAYRNVKGDHQDIADIGFTPVFRYQADSKQGWYAEGGIGLHLLSKRYDNDDNRLSTHFQFGDHLGAGYVAGKWDIGLKLQHFSNGGYKKPNSGANFFVLKAARSF</sequence>
<dbReference type="OrthoDB" id="5297282at2"/>
<keyword evidence="1 4" id="KW-0378">Hydrolase</keyword>
<feature type="chain" id="PRO_5019470384" description="Lipid A deacylase" evidence="3">
    <location>
        <begin position="26"/>
        <end position="184"/>
    </location>
</feature>
<protein>
    <recommendedName>
        <fullName evidence="1">Lipid A deacylase</fullName>
        <ecNumber evidence="1">3.1.1.77</ecNumber>
    </recommendedName>
    <alternativeName>
        <fullName evidence="1">LPS 3-O-deacylase</fullName>
    </alternativeName>
    <alternativeName>
        <fullName evidence="1">Outer membrane enzyme</fullName>
    </alternativeName>
</protein>
<keyword evidence="1" id="KW-0998">Cell outer membrane</keyword>
<evidence type="ECO:0000313" key="4">
    <source>
        <dbReference type="EMBL" id="RJG11175.1"/>
    </source>
</evidence>
<comment type="function">
    <text evidence="1">Has lipid A 3-O-deacylase activity. Hydrolyzes the ester bond at the 3 position of lipid A, a bioactive component of lipopolysaccharide (LPS), thereby releasing the primary fatty acyl moiety.</text>
</comment>
<dbReference type="Gene3D" id="2.40.160.20">
    <property type="match status" value="1"/>
</dbReference>
<evidence type="ECO:0000256" key="2">
    <source>
        <dbReference type="PIRSR" id="PIRSR029681-2"/>
    </source>
</evidence>
<dbReference type="Pfam" id="PF09411">
    <property type="entry name" value="PagL"/>
    <property type="match status" value="1"/>
</dbReference>